<comment type="caution">
    <text evidence="1">The sequence shown here is derived from an EMBL/GenBank/DDBJ whole genome shotgun (WGS) entry which is preliminary data.</text>
</comment>
<accession>A0A4Y2BZC3</accession>
<protein>
    <submittedName>
        <fullName evidence="1">Uncharacterized protein</fullName>
    </submittedName>
</protein>
<dbReference type="EMBL" id="BGPR01000130">
    <property type="protein sequence ID" value="GBL97502.1"/>
    <property type="molecule type" value="Genomic_DNA"/>
</dbReference>
<sequence length="130" mass="14639">MVCGAQTFRRNVGKCSVLKEASRRTETSVQFLRAVADCVCFVGMVCLQWRFFAQALVVLTSCLDILRVPQNLFDIHPGVKPTANLLCWIRKGSQNNFAPVASYSQNPSTVCLVEFRRAIDPQRSKWIAEN</sequence>
<dbReference type="AlphaFoldDB" id="A0A4Y2BZC3"/>
<evidence type="ECO:0000313" key="1">
    <source>
        <dbReference type="EMBL" id="GBL97502.1"/>
    </source>
</evidence>
<dbReference type="Proteomes" id="UP000499080">
    <property type="component" value="Unassembled WGS sequence"/>
</dbReference>
<evidence type="ECO:0000313" key="2">
    <source>
        <dbReference type="Proteomes" id="UP000499080"/>
    </source>
</evidence>
<name>A0A4Y2BZC3_ARAVE</name>
<organism evidence="1 2">
    <name type="scientific">Araneus ventricosus</name>
    <name type="common">Orbweaver spider</name>
    <name type="synonym">Epeira ventricosa</name>
    <dbReference type="NCBI Taxonomy" id="182803"/>
    <lineage>
        <taxon>Eukaryota</taxon>
        <taxon>Metazoa</taxon>
        <taxon>Ecdysozoa</taxon>
        <taxon>Arthropoda</taxon>
        <taxon>Chelicerata</taxon>
        <taxon>Arachnida</taxon>
        <taxon>Araneae</taxon>
        <taxon>Araneomorphae</taxon>
        <taxon>Entelegynae</taxon>
        <taxon>Araneoidea</taxon>
        <taxon>Araneidae</taxon>
        <taxon>Araneus</taxon>
    </lineage>
</organism>
<proteinExistence type="predicted"/>
<gene>
    <name evidence="1" type="ORF">AVEN_162961_1</name>
</gene>
<keyword evidence="2" id="KW-1185">Reference proteome</keyword>
<reference evidence="1 2" key="1">
    <citation type="journal article" date="2019" name="Sci. Rep.">
        <title>Orb-weaving spider Araneus ventricosus genome elucidates the spidroin gene catalogue.</title>
        <authorList>
            <person name="Kono N."/>
            <person name="Nakamura H."/>
            <person name="Ohtoshi R."/>
            <person name="Moran D.A.P."/>
            <person name="Shinohara A."/>
            <person name="Yoshida Y."/>
            <person name="Fujiwara M."/>
            <person name="Mori M."/>
            <person name="Tomita M."/>
            <person name="Arakawa K."/>
        </authorList>
    </citation>
    <scope>NUCLEOTIDE SEQUENCE [LARGE SCALE GENOMIC DNA]</scope>
</reference>